<proteinExistence type="predicted"/>
<protein>
    <recommendedName>
        <fullName evidence="4">ATPase</fullName>
    </recommendedName>
</protein>
<accession>A0ABZ3FTM8</accession>
<reference evidence="2 3" key="1">
    <citation type="submission" date="2024-04" db="EMBL/GenBank/DDBJ databases">
        <title>Isolation of an actinomycete strain from pig manure.</title>
        <authorList>
            <person name="Gong T."/>
            <person name="Yu Z."/>
            <person name="An M."/>
            <person name="Wei C."/>
            <person name="Yang W."/>
            <person name="Liu L."/>
        </authorList>
    </citation>
    <scope>NUCLEOTIDE SEQUENCE [LARGE SCALE GENOMIC DNA]</scope>
    <source>
        <strain evidence="2 3">ZF39</strain>
    </source>
</reference>
<dbReference type="RefSeq" id="WP_425309589.1">
    <property type="nucleotide sequence ID" value="NZ_CP154795.1"/>
</dbReference>
<evidence type="ECO:0008006" key="4">
    <source>
        <dbReference type="Google" id="ProtNLM"/>
    </source>
</evidence>
<evidence type="ECO:0000313" key="2">
    <source>
        <dbReference type="EMBL" id="XAN08133.1"/>
    </source>
</evidence>
<name>A0ABZ3FTM8_9ACTN</name>
<dbReference type="Proteomes" id="UP001442841">
    <property type="component" value="Chromosome"/>
</dbReference>
<keyword evidence="3" id="KW-1185">Reference proteome</keyword>
<feature type="compositionally biased region" description="Basic and acidic residues" evidence="1">
    <location>
        <begin position="142"/>
        <end position="158"/>
    </location>
</feature>
<feature type="region of interest" description="Disordered" evidence="1">
    <location>
        <begin position="136"/>
        <end position="158"/>
    </location>
</feature>
<sequence>MTDNPIAGAADGLDQLRTIISQAKSVPMSASCVVNRAEVLELIDRIRAALPEELGRAQGLLANSDAEAERILASARADAARMADQHEIVREAREIADRLRQDTEQECADLRRETDLFIDSRMASFESVLHRTTSQVATARQRLSERSALDDESLHRQG</sequence>
<evidence type="ECO:0000313" key="3">
    <source>
        <dbReference type="Proteomes" id="UP001442841"/>
    </source>
</evidence>
<evidence type="ECO:0000256" key="1">
    <source>
        <dbReference type="SAM" id="MobiDB-lite"/>
    </source>
</evidence>
<dbReference type="EMBL" id="CP154795">
    <property type="protein sequence ID" value="XAN08133.1"/>
    <property type="molecule type" value="Genomic_DNA"/>
</dbReference>
<gene>
    <name evidence="2" type="ORF">AADG42_12750</name>
</gene>
<organism evidence="2 3">
    <name type="scientific">Ammonicoccus fulvus</name>
    <dbReference type="NCBI Taxonomy" id="3138240"/>
    <lineage>
        <taxon>Bacteria</taxon>
        <taxon>Bacillati</taxon>
        <taxon>Actinomycetota</taxon>
        <taxon>Actinomycetes</taxon>
        <taxon>Propionibacteriales</taxon>
        <taxon>Propionibacteriaceae</taxon>
        <taxon>Ammonicoccus</taxon>
    </lineage>
</organism>